<feature type="region of interest" description="Disordered" evidence="1">
    <location>
        <begin position="87"/>
        <end position="110"/>
    </location>
</feature>
<dbReference type="AlphaFoldDB" id="A0A8D8A2B1"/>
<evidence type="ECO:0000256" key="1">
    <source>
        <dbReference type="SAM" id="MobiDB-lite"/>
    </source>
</evidence>
<reference evidence="2" key="1">
    <citation type="submission" date="2021-05" db="EMBL/GenBank/DDBJ databases">
        <authorList>
            <person name="Alioto T."/>
            <person name="Alioto T."/>
            <person name="Gomez Garrido J."/>
        </authorList>
    </citation>
    <scope>NUCLEOTIDE SEQUENCE</scope>
</reference>
<dbReference type="EMBL" id="HBUE01008531">
    <property type="protein sequence ID" value="CAG6447183.1"/>
    <property type="molecule type" value="Transcribed_RNA"/>
</dbReference>
<proteinExistence type="predicted"/>
<evidence type="ECO:0000313" key="2">
    <source>
        <dbReference type="EMBL" id="CAG6447183.1"/>
    </source>
</evidence>
<dbReference type="EMBL" id="HBUE01339243">
    <property type="protein sequence ID" value="CAG6597641.1"/>
    <property type="molecule type" value="Transcribed_RNA"/>
</dbReference>
<organism evidence="2">
    <name type="scientific">Culex pipiens</name>
    <name type="common">House mosquito</name>
    <dbReference type="NCBI Taxonomy" id="7175"/>
    <lineage>
        <taxon>Eukaryota</taxon>
        <taxon>Metazoa</taxon>
        <taxon>Ecdysozoa</taxon>
        <taxon>Arthropoda</taxon>
        <taxon>Hexapoda</taxon>
        <taxon>Insecta</taxon>
        <taxon>Pterygota</taxon>
        <taxon>Neoptera</taxon>
        <taxon>Endopterygota</taxon>
        <taxon>Diptera</taxon>
        <taxon>Nematocera</taxon>
        <taxon>Culicoidea</taxon>
        <taxon>Culicidae</taxon>
        <taxon>Culicinae</taxon>
        <taxon>Culicini</taxon>
        <taxon>Culex</taxon>
        <taxon>Culex</taxon>
    </lineage>
</organism>
<protein>
    <submittedName>
        <fullName evidence="2">(northern house mosquito) hypothetical protein</fullName>
    </submittedName>
</protein>
<feature type="compositionally biased region" description="Acidic residues" evidence="1">
    <location>
        <begin position="91"/>
        <end position="110"/>
    </location>
</feature>
<name>A0A8D8A2B1_CULPI</name>
<dbReference type="EMBL" id="HBUE01232417">
    <property type="protein sequence ID" value="CAG6545494.1"/>
    <property type="molecule type" value="Transcribed_RNA"/>
</dbReference>
<sequence>MAARTGFSRTWTAEQQPAIWPTFPDVVSKEFSLQINSPPFGRLTRLWPARRTICRVAAQYPPFVHHARTWPTRRTICREACCRAKRTKNVEEEEKNGEEDEQYDLNEAES</sequence>
<accession>A0A8D8A2B1</accession>